<evidence type="ECO:0000256" key="8">
    <source>
        <dbReference type="PIRSR" id="PIRSR500134-1"/>
    </source>
</evidence>
<evidence type="ECO:0000256" key="6">
    <source>
        <dbReference type="ARBA" id="ARBA00047473"/>
    </source>
</evidence>
<comment type="pathway">
    <text evidence="1">Nucleotide-sugar biosynthesis; UDP-alpha-D-glucuronate biosynthesis; UDP-alpha-D-glucuronate from UDP-alpha-D-glucose: step 1/1.</text>
</comment>
<evidence type="ECO:0000256" key="10">
    <source>
        <dbReference type="PIRSR" id="PIRSR500134-3"/>
    </source>
</evidence>
<dbReference type="OrthoDB" id="9803238at2"/>
<comment type="catalytic activity">
    <reaction evidence="6 7">
        <text>UDP-alpha-D-glucose + 2 NAD(+) + H2O = UDP-alpha-D-glucuronate + 2 NADH + 3 H(+)</text>
        <dbReference type="Rhea" id="RHEA:23596"/>
        <dbReference type="ChEBI" id="CHEBI:15377"/>
        <dbReference type="ChEBI" id="CHEBI:15378"/>
        <dbReference type="ChEBI" id="CHEBI:57540"/>
        <dbReference type="ChEBI" id="CHEBI:57945"/>
        <dbReference type="ChEBI" id="CHEBI:58052"/>
        <dbReference type="ChEBI" id="CHEBI:58885"/>
        <dbReference type="EC" id="1.1.1.22"/>
    </reaction>
</comment>
<dbReference type="PIRSF" id="PIRSF500134">
    <property type="entry name" value="UDPglc_DH_bac"/>
    <property type="match status" value="1"/>
</dbReference>
<evidence type="ECO:0000256" key="5">
    <source>
        <dbReference type="ARBA" id="ARBA00023027"/>
    </source>
</evidence>
<sequence length="436" mass="47368">MKISIFGLGYVGAVSAGCLATDGHDVIGVDPNRTKVDLINQGTTPIIEKDIGEMISKTVKDGLLRATTDVRDAVLNSDMSLICVGTPSQLNGNLDLSHVRKVCEQIGEAIKEKDSFHVVVARSTMLPGSMSAVVIPTLEAASGKKAGVDFGVCNNPEFLREGTAVYDYYHPPKTVIGETDERAGEMLVKLYEKMEAPMVRTDVETAEMVKYTDNTWHAVKVAFANEIGNICKAVGIDGHKVMEIFCQDTKLNLSPYYMKPGFAFGGSCLPKDVRALTYKARSLDLELPLLDSILPSNRKQVEKGVKMIVDKGTRKVGILGFSFKAGTDDLRESPLVDVIETLLGKGYELKLYDKNVNLAALTGANQDYILNHIPHISKLMVNSMEEVLAFADTIVIGNGAAEFKQVPGLLKDGQTIVDLVRISSEQSGGQYDGICW</sequence>
<dbReference type="SUPFAM" id="SSF48179">
    <property type="entry name" value="6-phosphogluconate dehydrogenase C-terminal domain-like"/>
    <property type="match status" value="1"/>
</dbReference>
<dbReference type="Pfam" id="PF03721">
    <property type="entry name" value="UDPG_MGDP_dh_N"/>
    <property type="match status" value="1"/>
</dbReference>
<feature type="binding site" evidence="9">
    <location>
        <begin position="257"/>
        <end position="261"/>
    </location>
    <ligand>
        <name>substrate</name>
    </ligand>
</feature>
<dbReference type="InterPro" id="IPR014027">
    <property type="entry name" value="UDP-Glc/GDP-Man_DH_C"/>
</dbReference>
<dbReference type="InterPro" id="IPR008927">
    <property type="entry name" value="6-PGluconate_DH-like_C_sf"/>
</dbReference>
<evidence type="ECO:0000259" key="11">
    <source>
        <dbReference type="SMART" id="SM00984"/>
    </source>
</evidence>
<reference evidence="12" key="3">
    <citation type="submission" date="2022-12" db="EMBL/GenBank/DDBJ databases">
        <authorList>
            <person name="Sun Q."/>
            <person name="Kim S."/>
        </authorList>
    </citation>
    <scope>NUCLEOTIDE SEQUENCE</scope>
    <source>
        <strain evidence="12">KCTC 12344</strain>
    </source>
</reference>
<keyword evidence="5 7" id="KW-0520">NAD</keyword>
<accession>A0A4P7BIS3</accession>
<evidence type="ECO:0000313" key="13">
    <source>
        <dbReference type="EMBL" id="QBQ38791.1"/>
    </source>
</evidence>
<dbReference type="SMART" id="SM00984">
    <property type="entry name" value="UDPG_MGDP_dh_C"/>
    <property type="match status" value="1"/>
</dbReference>
<dbReference type="PROSITE" id="PS51257">
    <property type="entry name" value="PROKAR_LIPOPROTEIN"/>
    <property type="match status" value="1"/>
</dbReference>
<reference evidence="12" key="1">
    <citation type="journal article" date="2014" name="Int. J. Syst. Evol. Microbiol.">
        <title>Complete genome sequence of Corynebacterium casei LMG S-19264T (=DSM 44701T), isolated from a smear-ripened cheese.</title>
        <authorList>
            <consortium name="US DOE Joint Genome Institute (JGI-PGF)"/>
            <person name="Walter F."/>
            <person name="Albersmeier A."/>
            <person name="Kalinowski J."/>
            <person name="Ruckert C."/>
        </authorList>
    </citation>
    <scope>NUCLEOTIDE SEQUENCE</scope>
    <source>
        <strain evidence="12">KCTC 12344</strain>
    </source>
</reference>
<keyword evidence="4 7" id="KW-0560">Oxidoreductase</keyword>
<feature type="domain" description="UDP-glucose/GDP-mannose dehydrogenase C-terminal" evidence="11">
    <location>
        <begin position="317"/>
        <end position="425"/>
    </location>
</feature>
<evidence type="ECO:0000256" key="4">
    <source>
        <dbReference type="ARBA" id="ARBA00023002"/>
    </source>
</evidence>
<dbReference type="GO" id="GO:0006065">
    <property type="term" value="P:UDP-glucuronate biosynthetic process"/>
    <property type="evidence" value="ECO:0007669"/>
    <property type="project" value="UniProtKB-UniPathway"/>
</dbReference>
<dbReference type="EMBL" id="CP038026">
    <property type="protein sequence ID" value="QBQ38791.1"/>
    <property type="molecule type" value="Genomic_DNA"/>
</dbReference>
<feature type="binding site" evidence="10">
    <location>
        <position position="161"/>
    </location>
    <ligand>
        <name>NAD(+)</name>
        <dbReference type="ChEBI" id="CHEBI:57540"/>
    </ligand>
</feature>
<dbReference type="GO" id="GO:0000271">
    <property type="term" value="P:polysaccharide biosynthetic process"/>
    <property type="evidence" value="ECO:0007669"/>
    <property type="project" value="InterPro"/>
</dbReference>
<evidence type="ECO:0000256" key="9">
    <source>
        <dbReference type="PIRSR" id="PIRSR500134-2"/>
    </source>
</evidence>
<dbReference type="SUPFAM" id="SSF52413">
    <property type="entry name" value="UDP-glucose/GDP-mannose dehydrogenase C-terminal domain"/>
    <property type="match status" value="1"/>
</dbReference>
<dbReference type="PANTHER" id="PTHR43750:SF1">
    <property type="entry name" value="GDP-MANNOSE 6-DEHYDROGENASE"/>
    <property type="match status" value="1"/>
</dbReference>
<dbReference type="PANTHER" id="PTHR43750">
    <property type="entry name" value="UDP-GLUCOSE 6-DEHYDROGENASE TUAD"/>
    <property type="match status" value="1"/>
</dbReference>
<feature type="binding site" evidence="9">
    <location>
        <position position="324"/>
    </location>
    <ligand>
        <name>substrate</name>
    </ligand>
</feature>
<dbReference type="RefSeq" id="WP_134387490.1">
    <property type="nucleotide sequence ID" value="NZ_BMWW01000002.1"/>
</dbReference>
<protein>
    <recommendedName>
        <fullName evidence="3 7">UDP-glucose 6-dehydrogenase</fullName>
        <ecNumber evidence="3 7">1.1.1.22</ecNumber>
    </recommendedName>
</protein>
<dbReference type="Pfam" id="PF00984">
    <property type="entry name" value="UDPG_MGDP_dh"/>
    <property type="match status" value="1"/>
</dbReference>
<gene>
    <name evidence="12" type="primary">algD</name>
    <name evidence="13" type="ORF">E1742_23455</name>
    <name evidence="12" type="ORF">GCM10007388_17920</name>
</gene>
<dbReference type="AlphaFoldDB" id="A0A4P7BIS3"/>
<dbReference type="EC" id="1.1.1.22" evidence="3 7"/>
<evidence type="ECO:0000256" key="7">
    <source>
        <dbReference type="PIRNR" id="PIRNR000124"/>
    </source>
</evidence>
<evidence type="ECO:0000256" key="2">
    <source>
        <dbReference type="ARBA" id="ARBA00006601"/>
    </source>
</evidence>
<dbReference type="NCBIfam" id="TIGR03026">
    <property type="entry name" value="NDP-sugDHase"/>
    <property type="match status" value="1"/>
</dbReference>
<dbReference type="Proteomes" id="UP000619512">
    <property type="component" value="Unassembled WGS sequence"/>
</dbReference>
<feature type="binding site" evidence="9">
    <location>
        <begin position="158"/>
        <end position="161"/>
    </location>
    <ligand>
        <name>substrate</name>
    </ligand>
</feature>
<feature type="binding site" evidence="10">
    <location>
        <position position="331"/>
    </location>
    <ligand>
        <name>NAD(+)</name>
        <dbReference type="ChEBI" id="CHEBI:57540"/>
    </ligand>
</feature>
<dbReference type="InterPro" id="IPR017476">
    <property type="entry name" value="UDP-Glc/GDP-Man"/>
</dbReference>
<feature type="binding site" evidence="10">
    <location>
        <position position="86"/>
    </location>
    <ligand>
        <name>NAD(+)</name>
        <dbReference type="ChEBI" id="CHEBI:57540"/>
    </ligand>
</feature>
<evidence type="ECO:0000256" key="3">
    <source>
        <dbReference type="ARBA" id="ARBA00012954"/>
    </source>
</evidence>
<dbReference type="SUPFAM" id="SSF51735">
    <property type="entry name" value="NAD(P)-binding Rossmann-fold domains"/>
    <property type="match status" value="1"/>
</dbReference>
<dbReference type="Gene3D" id="1.20.5.170">
    <property type="match status" value="1"/>
</dbReference>
<feature type="binding site" evidence="10">
    <location>
        <position position="124"/>
    </location>
    <ligand>
        <name>NAD(+)</name>
        <dbReference type="ChEBI" id="CHEBI:57540"/>
    </ligand>
</feature>
<dbReference type="InterPro" id="IPR036220">
    <property type="entry name" value="UDP-Glc/GDP-Man_DH_C_sf"/>
</dbReference>
<feature type="binding site" evidence="9">
    <location>
        <position position="210"/>
    </location>
    <ligand>
        <name>substrate</name>
    </ligand>
</feature>
<dbReference type="Proteomes" id="UP000294359">
    <property type="component" value="Chromosome"/>
</dbReference>
<evidence type="ECO:0000256" key="1">
    <source>
        <dbReference type="ARBA" id="ARBA00004701"/>
    </source>
</evidence>
<name>A0A4P7BIS3_9BURK</name>
<feature type="binding site" evidence="10">
    <location>
        <position position="35"/>
    </location>
    <ligand>
        <name>NAD(+)</name>
        <dbReference type="ChEBI" id="CHEBI:57540"/>
    </ligand>
</feature>
<dbReference type="InterPro" id="IPR028357">
    <property type="entry name" value="UDPglc_DH_bac"/>
</dbReference>
<proteinExistence type="inferred from homology"/>
<evidence type="ECO:0000313" key="14">
    <source>
        <dbReference type="Proteomes" id="UP000294359"/>
    </source>
</evidence>
<comment type="similarity">
    <text evidence="2 7">Belongs to the UDP-glucose/GDP-mannose dehydrogenase family.</text>
</comment>
<dbReference type="GO" id="GO:0051287">
    <property type="term" value="F:NAD binding"/>
    <property type="evidence" value="ECO:0007669"/>
    <property type="project" value="InterPro"/>
</dbReference>
<dbReference type="PIRSF" id="PIRSF000124">
    <property type="entry name" value="UDPglc_GDPman_dh"/>
    <property type="match status" value="1"/>
</dbReference>
<dbReference type="EMBL" id="BMWW01000002">
    <property type="protein sequence ID" value="GGY85100.1"/>
    <property type="molecule type" value="Genomic_DNA"/>
</dbReference>
<feature type="binding site" evidence="10">
    <location>
        <position position="30"/>
    </location>
    <ligand>
        <name>NAD(+)</name>
        <dbReference type="ChEBI" id="CHEBI:57540"/>
    </ligand>
</feature>
<feature type="active site" description="Nucleophile" evidence="8">
    <location>
        <position position="268"/>
    </location>
</feature>
<feature type="binding site" evidence="10">
    <location>
        <position position="271"/>
    </location>
    <ligand>
        <name>NAD(+)</name>
        <dbReference type="ChEBI" id="CHEBI:57540"/>
    </ligand>
</feature>
<dbReference type="Gene3D" id="3.40.50.720">
    <property type="entry name" value="NAD(P)-binding Rossmann-like Domain"/>
    <property type="match status" value="2"/>
</dbReference>
<organism evidence="12 15">
    <name type="scientific">Pseudoduganella plicata</name>
    <dbReference type="NCBI Taxonomy" id="321984"/>
    <lineage>
        <taxon>Bacteria</taxon>
        <taxon>Pseudomonadati</taxon>
        <taxon>Pseudomonadota</taxon>
        <taxon>Betaproteobacteria</taxon>
        <taxon>Burkholderiales</taxon>
        <taxon>Oxalobacteraceae</taxon>
        <taxon>Telluria group</taxon>
        <taxon>Pseudoduganella</taxon>
    </lineage>
</organism>
<dbReference type="Pfam" id="PF03720">
    <property type="entry name" value="UDPG_MGDP_dh_C"/>
    <property type="match status" value="1"/>
</dbReference>
<keyword evidence="14" id="KW-1185">Reference proteome</keyword>
<dbReference type="GO" id="GO:0003979">
    <property type="term" value="F:UDP-glucose 6-dehydrogenase activity"/>
    <property type="evidence" value="ECO:0007669"/>
    <property type="project" value="UniProtKB-EC"/>
</dbReference>
<feature type="binding site" evidence="9">
    <location>
        <position position="265"/>
    </location>
    <ligand>
        <name>substrate</name>
    </ligand>
</feature>
<dbReference type="InterPro" id="IPR014026">
    <property type="entry name" value="UDP-Glc/GDP-Man_DH_dimer"/>
</dbReference>
<evidence type="ECO:0000313" key="15">
    <source>
        <dbReference type="Proteomes" id="UP000619512"/>
    </source>
</evidence>
<reference evidence="13 14" key="2">
    <citation type="submission" date="2019-03" db="EMBL/GenBank/DDBJ databases">
        <title>Draft Genome Sequences of Six Type Strains of the Genus Massilia.</title>
        <authorList>
            <person name="Miess H."/>
            <person name="Frediansyhah A."/>
            <person name="Gross H."/>
        </authorList>
    </citation>
    <scope>NUCLEOTIDE SEQUENCE [LARGE SCALE GENOMIC DNA]</scope>
    <source>
        <strain evidence="13 14">DSM 17505</strain>
    </source>
</reference>
<dbReference type="InterPro" id="IPR001732">
    <property type="entry name" value="UDP-Glc/GDP-Man_DH_N"/>
</dbReference>
<dbReference type="InterPro" id="IPR036291">
    <property type="entry name" value="NAD(P)-bd_dom_sf"/>
</dbReference>
<evidence type="ECO:0000313" key="12">
    <source>
        <dbReference type="EMBL" id="GGY85100.1"/>
    </source>
</evidence>